<keyword evidence="3" id="KW-1185">Reference proteome</keyword>
<organism evidence="2 3">
    <name type="scientific">Cuscuta europaea</name>
    <name type="common">European dodder</name>
    <dbReference type="NCBI Taxonomy" id="41803"/>
    <lineage>
        <taxon>Eukaryota</taxon>
        <taxon>Viridiplantae</taxon>
        <taxon>Streptophyta</taxon>
        <taxon>Embryophyta</taxon>
        <taxon>Tracheophyta</taxon>
        <taxon>Spermatophyta</taxon>
        <taxon>Magnoliopsida</taxon>
        <taxon>eudicotyledons</taxon>
        <taxon>Gunneridae</taxon>
        <taxon>Pentapetalae</taxon>
        <taxon>asterids</taxon>
        <taxon>lamiids</taxon>
        <taxon>Solanales</taxon>
        <taxon>Convolvulaceae</taxon>
        <taxon>Cuscuteae</taxon>
        <taxon>Cuscuta</taxon>
        <taxon>Cuscuta subgen. Cuscuta</taxon>
    </lineage>
</organism>
<evidence type="ECO:0000313" key="3">
    <source>
        <dbReference type="Proteomes" id="UP001152484"/>
    </source>
</evidence>
<comment type="caution">
    <text evidence="2">The sequence shown here is derived from an EMBL/GenBank/DDBJ whole genome shotgun (WGS) entry which is preliminary data.</text>
</comment>
<name>A0A9P1EEM1_CUSEU</name>
<dbReference type="Proteomes" id="UP001152484">
    <property type="component" value="Unassembled WGS sequence"/>
</dbReference>
<proteinExistence type="predicted"/>
<feature type="region of interest" description="Disordered" evidence="1">
    <location>
        <begin position="23"/>
        <end position="78"/>
    </location>
</feature>
<dbReference type="AlphaFoldDB" id="A0A9P1EEM1"/>
<dbReference type="EMBL" id="CAMAPE010000038">
    <property type="protein sequence ID" value="CAH9101406.1"/>
    <property type="molecule type" value="Genomic_DNA"/>
</dbReference>
<accession>A0A9P1EEM1</accession>
<sequence>MDRRSIMALAKAKAKEKMAAKLAAASGVQPSSDAPKKPPTQLKTKMSGAPMQSKKTKRASPLADADAGGLTMPADDVGGSNAVAVVDAVSVPSSTTMSQPPLLAKSPGERGSARS</sequence>
<gene>
    <name evidence="2" type="ORF">CEURO_LOCUS15371</name>
</gene>
<reference evidence="2" key="1">
    <citation type="submission" date="2022-07" db="EMBL/GenBank/DDBJ databases">
        <authorList>
            <person name="Macas J."/>
            <person name="Novak P."/>
            <person name="Neumann P."/>
        </authorList>
    </citation>
    <scope>NUCLEOTIDE SEQUENCE</scope>
</reference>
<evidence type="ECO:0000256" key="1">
    <source>
        <dbReference type="SAM" id="MobiDB-lite"/>
    </source>
</evidence>
<protein>
    <submittedName>
        <fullName evidence="2">Uncharacterized protein</fullName>
    </submittedName>
</protein>
<feature type="region of interest" description="Disordered" evidence="1">
    <location>
        <begin position="91"/>
        <end position="115"/>
    </location>
</feature>
<evidence type="ECO:0000313" key="2">
    <source>
        <dbReference type="EMBL" id="CAH9101406.1"/>
    </source>
</evidence>